<feature type="domain" description="Jacalin-type lectin" evidence="3">
    <location>
        <begin position="147"/>
        <end position="358"/>
    </location>
</feature>
<dbReference type="SMART" id="SM00915">
    <property type="entry name" value="Jacalin"/>
    <property type="match status" value="2"/>
</dbReference>
<dbReference type="GO" id="GO:0030246">
    <property type="term" value="F:carbohydrate binding"/>
    <property type="evidence" value="ECO:0007669"/>
    <property type="project" value="UniProtKB-KW"/>
</dbReference>
<evidence type="ECO:0000256" key="1">
    <source>
        <dbReference type="ARBA" id="ARBA00006568"/>
    </source>
</evidence>
<dbReference type="AlphaFoldDB" id="A0A816PYR4"/>
<dbReference type="PANTHER" id="PTHR47293">
    <property type="entry name" value="JACALIN-RELATED LECTIN 3"/>
    <property type="match status" value="1"/>
</dbReference>
<dbReference type="PANTHER" id="PTHR47293:SF73">
    <property type="entry name" value="JACALIN-RELATED LECTIN 46-RELATED"/>
    <property type="match status" value="1"/>
</dbReference>
<dbReference type="InterPro" id="IPR001229">
    <property type="entry name" value="Jacalin-like_lectin_dom"/>
</dbReference>
<evidence type="ECO:0000259" key="3">
    <source>
        <dbReference type="PROSITE" id="PS51752"/>
    </source>
</evidence>
<dbReference type="PROSITE" id="PS51752">
    <property type="entry name" value="JACALIN_LECTIN"/>
    <property type="match status" value="2"/>
</dbReference>
<dbReference type="FunFam" id="2.100.10.30:FF:000001">
    <property type="entry name" value="Jacalin-related lectin 33"/>
    <property type="match status" value="1"/>
</dbReference>
<proteinExistence type="inferred from homology"/>
<gene>
    <name evidence="4" type="ORF">DARMORV10_C06P07340.1</name>
</gene>
<accession>A0A816PYR4</accession>
<dbReference type="SUPFAM" id="SSF51101">
    <property type="entry name" value="Mannose-binding lectins"/>
    <property type="match status" value="3"/>
</dbReference>
<dbReference type="Gene3D" id="2.100.10.30">
    <property type="entry name" value="Jacalin-like lectin domain"/>
    <property type="match status" value="3"/>
</dbReference>
<feature type="domain" description="Jacalin-type lectin" evidence="3">
    <location>
        <begin position="2"/>
        <end position="144"/>
    </location>
</feature>
<dbReference type="EMBL" id="HG994370">
    <property type="protein sequence ID" value="CAF2055449.1"/>
    <property type="molecule type" value="Genomic_DNA"/>
</dbReference>
<dbReference type="Pfam" id="PF01419">
    <property type="entry name" value="Jacalin"/>
    <property type="match status" value="3"/>
</dbReference>
<comment type="similarity">
    <text evidence="1">Belongs to the jacalin lectin family.</text>
</comment>
<evidence type="ECO:0000256" key="2">
    <source>
        <dbReference type="ARBA" id="ARBA00022734"/>
    </source>
</evidence>
<keyword evidence="2" id="KW-0430">Lectin</keyword>
<dbReference type="InterPro" id="IPR036404">
    <property type="entry name" value="Jacalin-like_lectin_dom_sf"/>
</dbReference>
<organism evidence="4">
    <name type="scientific">Brassica napus</name>
    <name type="common">Rape</name>
    <dbReference type="NCBI Taxonomy" id="3708"/>
    <lineage>
        <taxon>Eukaryota</taxon>
        <taxon>Viridiplantae</taxon>
        <taxon>Streptophyta</taxon>
        <taxon>Embryophyta</taxon>
        <taxon>Tracheophyta</taxon>
        <taxon>Spermatophyta</taxon>
        <taxon>Magnoliopsida</taxon>
        <taxon>eudicotyledons</taxon>
        <taxon>Gunneridae</taxon>
        <taxon>Pentapetalae</taxon>
        <taxon>rosids</taxon>
        <taxon>malvids</taxon>
        <taxon>Brassicales</taxon>
        <taxon>Brassicaceae</taxon>
        <taxon>Brassiceae</taxon>
        <taxon>Brassica</taxon>
    </lineage>
</organism>
<dbReference type="InterPro" id="IPR033734">
    <property type="entry name" value="Jacalin-like_lectin_dom_plant"/>
</dbReference>
<dbReference type="CDD" id="cd09612">
    <property type="entry name" value="Jacalin"/>
    <property type="match status" value="1"/>
</dbReference>
<name>A0A816PYR4_BRANA</name>
<dbReference type="Proteomes" id="UP001295469">
    <property type="component" value="Chromosome C06"/>
</dbReference>
<sequence>MTQRLEAEGSKNGRYIWDDGFNHDDVTKIYVRGGSDGIQFIRFDYIMKGQLNNGSFHGQSYKGFTQTFEINHLKHEHLESVNGYYTKSTGVQALQFKTNLRISELMEYDDKGTKFTLAVHEKKITGFQGSKQSNIYSLGAYFTWITPTRMEAKGGNGGKEWDDGSDHEEGVTKIHVRGGRKGIQYIKFEYVKDGQLKDGPVHGSISGGGFEPVVYVQGFEERCDSLRRRRLHLSWNRGHRDELGWKRVARGVTGIRVARGVTGITFGRWWMAIRRETTQNVREKMEIIMFEIRHVDQECLVSVEGNYDVQFKTNSNTSKRMGYNKGTKFIIAKNGMKIIGFHGYVEKNLKSLGAYFTKFTPMKLHH</sequence>
<protein>
    <submittedName>
        <fullName evidence="4">(rape) hypothetical protein</fullName>
    </submittedName>
</protein>
<reference evidence="4" key="1">
    <citation type="submission" date="2021-01" db="EMBL/GenBank/DDBJ databases">
        <authorList>
            <consortium name="Genoscope - CEA"/>
            <person name="William W."/>
        </authorList>
    </citation>
    <scope>NUCLEOTIDE SEQUENCE</scope>
</reference>
<evidence type="ECO:0000313" key="4">
    <source>
        <dbReference type="EMBL" id="CAF2055449.1"/>
    </source>
</evidence>